<feature type="region of interest" description="Disordered" evidence="1">
    <location>
        <begin position="40"/>
        <end position="63"/>
    </location>
</feature>
<sequence length="243" mass="26306">MQTDAQVTGSVRLQIPSQPSPEPVLLDPVRPVLVPGVISPEHRMERNVQPQTPQSPRSCGSAGGPCGSLDMRVTAILLTLAGAVILLLLYRLLQLRHRLKVVSARHALQYHGFYRTATYTFKHPAPTQDLPLKNGTVRDATLPVQTVTTITPLPPPPPPEPGPPPPLLPPPPLRPPPALPETPPLLPLPLPLPVIHTTPPSPHLSWGACSDVDVYSRIGTFRASRLSSLSNQSKVILFEHSSF</sequence>
<keyword evidence="2" id="KW-1133">Transmembrane helix</keyword>
<dbReference type="Proteomes" id="UP000693946">
    <property type="component" value="Linkage Group LG21"/>
</dbReference>
<proteinExistence type="predicted"/>
<dbReference type="AlphaFoldDB" id="A0AAV6R330"/>
<keyword evidence="2" id="KW-0812">Transmembrane</keyword>
<evidence type="ECO:0000256" key="1">
    <source>
        <dbReference type="SAM" id="MobiDB-lite"/>
    </source>
</evidence>
<feature type="compositionally biased region" description="Pro residues" evidence="1">
    <location>
        <begin position="152"/>
        <end position="182"/>
    </location>
</feature>
<feature type="transmembrane region" description="Helical" evidence="2">
    <location>
        <begin position="73"/>
        <end position="93"/>
    </location>
</feature>
<feature type="region of interest" description="Disordered" evidence="1">
    <location>
        <begin position="149"/>
        <end position="182"/>
    </location>
</feature>
<evidence type="ECO:0000313" key="4">
    <source>
        <dbReference type="Proteomes" id="UP000693946"/>
    </source>
</evidence>
<reference evidence="3 4" key="1">
    <citation type="journal article" date="2021" name="Sci. Rep.">
        <title>Chromosome anchoring in Senegalese sole (Solea senegalensis) reveals sex-associated markers and genome rearrangements in flatfish.</title>
        <authorList>
            <person name="Guerrero-Cozar I."/>
            <person name="Gomez-Garrido J."/>
            <person name="Berbel C."/>
            <person name="Martinez-Blanch J.F."/>
            <person name="Alioto T."/>
            <person name="Claros M.G."/>
            <person name="Gagnaire P.A."/>
            <person name="Manchado M."/>
        </authorList>
    </citation>
    <scope>NUCLEOTIDE SEQUENCE [LARGE SCALE GENOMIC DNA]</scope>
    <source>
        <strain evidence="3">Sse05_10M</strain>
    </source>
</reference>
<feature type="compositionally biased region" description="Polar residues" evidence="1">
    <location>
        <begin position="48"/>
        <end position="58"/>
    </location>
</feature>
<organism evidence="3 4">
    <name type="scientific">Solea senegalensis</name>
    <name type="common">Senegalese sole</name>
    <dbReference type="NCBI Taxonomy" id="28829"/>
    <lineage>
        <taxon>Eukaryota</taxon>
        <taxon>Metazoa</taxon>
        <taxon>Chordata</taxon>
        <taxon>Craniata</taxon>
        <taxon>Vertebrata</taxon>
        <taxon>Euteleostomi</taxon>
        <taxon>Actinopterygii</taxon>
        <taxon>Neopterygii</taxon>
        <taxon>Teleostei</taxon>
        <taxon>Neoteleostei</taxon>
        <taxon>Acanthomorphata</taxon>
        <taxon>Carangaria</taxon>
        <taxon>Pleuronectiformes</taxon>
        <taxon>Pleuronectoidei</taxon>
        <taxon>Soleidae</taxon>
        <taxon>Solea</taxon>
    </lineage>
</organism>
<protein>
    <submittedName>
        <fullName evidence="3">Uncharacterized protein</fullName>
    </submittedName>
</protein>
<evidence type="ECO:0000313" key="3">
    <source>
        <dbReference type="EMBL" id="KAG7499518.1"/>
    </source>
</evidence>
<comment type="caution">
    <text evidence="3">The sequence shown here is derived from an EMBL/GenBank/DDBJ whole genome shotgun (WGS) entry which is preliminary data.</text>
</comment>
<name>A0AAV6R330_SOLSE</name>
<dbReference type="EMBL" id="JAGKHQ010000014">
    <property type="protein sequence ID" value="KAG7499518.1"/>
    <property type="molecule type" value="Genomic_DNA"/>
</dbReference>
<keyword evidence="4" id="KW-1185">Reference proteome</keyword>
<gene>
    <name evidence="3" type="ORF">JOB18_040808</name>
</gene>
<accession>A0AAV6R330</accession>
<keyword evidence="2" id="KW-0472">Membrane</keyword>
<evidence type="ECO:0000256" key="2">
    <source>
        <dbReference type="SAM" id="Phobius"/>
    </source>
</evidence>